<comment type="similarity">
    <text evidence="6">Belongs to the ABC-4 integral membrane protein family.</text>
</comment>
<feature type="transmembrane region" description="Helical" evidence="7">
    <location>
        <begin position="342"/>
        <end position="365"/>
    </location>
</feature>
<dbReference type="InterPro" id="IPR003838">
    <property type="entry name" value="ABC3_permease_C"/>
</dbReference>
<evidence type="ECO:0000256" key="6">
    <source>
        <dbReference type="ARBA" id="ARBA00038076"/>
    </source>
</evidence>
<feature type="domain" description="ABC3 transporter permease C-terminal" evidence="8">
    <location>
        <begin position="614"/>
        <end position="732"/>
    </location>
</feature>
<dbReference type="Pfam" id="PF02687">
    <property type="entry name" value="FtsX"/>
    <property type="match status" value="1"/>
</dbReference>
<keyword evidence="4 7" id="KW-1133">Transmembrane helix</keyword>
<dbReference type="EMBL" id="QRCT01000009">
    <property type="protein sequence ID" value="RDU24932.1"/>
    <property type="molecule type" value="Genomic_DNA"/>
</dbReference>
<comment type="subcellular location">
    <subcellularLocation>
        <location evidence="1">Cell membrane</location>
        <topology evidence="1">Multi-pass membrane protein</topology>
    </subcellularLocation>
</comment>
<feature type="transmembrane region" description="Helical" evidence="7">
    <location>
        <begin position="611"/>
        <end position="631"/>
    </location>
</feature>
<dbReference type="InterPro" id="IPR050250">
    <property type="entry name" value="Macrolide_Exporter_MacB"/>
</dbReference>
<feature type="transmembrane region" description="Helical" evidence="7">
    <location>
        <begin position="294"/>
        <end position="317"/>
    </location>
</feature>
<protein>
    <submittedName>
        <fullName evidence="9">ABC transporter permease</fullName>
    </submittedName>
</protein>
<keyword evidence="2" id="KW-1003">Cell membrane</keyword>
<comment type="caution">
    <text evidence="9">The sequence shown here is derived from an EMBL/GenBank/DDBJ whole genome shotgun (WGS) entry which is preliminary data.</text>
</comment>
<accession>A0A371AZK9</accession>
<evidence type="ECO:0000259" key="8">
    <source>
        <dbReference type="Pfam" id="PF02687"/>
    </source>
</evidence>
<dbReference type="PANTHER" id="PTHR30572">
    <property type="entry name" value="MEMBRANE COMPONENT OF TRANSPORTER-RELATED"/>
    <property type="match status" value="1"/>
</dbReference>
<dbReference type="OrthoDB" id="2934570at2"/>
<name>A0A371AZK9_9FIRM</name>
<feature type="transmembrane region" description="Helical" evidence="7">
    <location>
        <begin position="658"/>
        <end position="677"/>
    </location>
</feature>
<dbReference type="GO" id="GO:0005886">
    <property type="term" value="C:plasma membrane"/>
    <property type="evidence" value="ECO:0007669"/>
    <property type="project" value="UniProtKB-SubCell"/>
</dbReference>
<evidence type="ECO:0000313" key="9">
    <source>
        <dbReference type="EMBL" id="RDU24932.1"/>
    </source>
</evidence>
<evidence type="ECO:0000256" key="3">
    <source>
        <dbReference type="ARBA" id="ARBA00022692"/>
    </source>
</evidence>
<feature type="transmembrane region" description="Helical" evidence="7">
    <location>
        <begin position="248"/>
        <end position="273"/>
    </location>
</feature>
<sequence>MQKILFKRLWREFKSNLFRYFSLAFLIIMGMYLVISLVGAAETVITGVDKKAEENRLEDGEFQVFEPLTETEELKLHKTGISLEKMFSLDFKQEDGSTIRVFNNRKKVNLIDLDKGRLAQRNDEVVLEKRYCEEHNLTIGDRITIGANALHIVGVGSVPDYDAAYKNLSDSSVESKQFGLAFVSDSAYNLFKAAGMSIKSEEYVYAYHLNGKMTDEELKEKIKAIQFIKASDNPRIKASAEDQVINKIAGLIAGIIILILFTYVISVFVIHGIEKESSVIGSLYALGVKKKDLLLHYIMLPVTITFLSGIIGTMIGYSKWGIDYQMVNCYNYFSVPKLQKVYFVYLLLYGILLPPVVAAIVNCIVIRKKLSRPALELIKNEKKNRNISNVNLGNMGFIGRFRIRQMLREARTGFTVLFGMFIALLIMMLGINCYVMCKHISKDNKKDTKYEYMYTYKYPQDKVPDGGEACFAKTLKKEILGYNHNITLLGINEKNPYFEVKTFKQKNLVVISSAMAQKYHLSIGDSLILSDEEEDIDYAFRVKDIVQYSAGFYAFMDIETMRELLGENDRYYNVILSDKKLDISPERLYATTSKQEISKASDVFVSMMMPMIYLMTTVSAFIFCVVMYLMMKVMIERSAFSISLIKIFGYRSKEIRKLFLNGNFYLIAVGAAICIPLSKKLMDIMYPILVSNVACAMNLTFSWKLYLAIYLVVIALFFIINFMLTSKINKIVPSELLKNRE</sequence>
<dbReference type="RefSeq" id="WP_115480416.1">
    <property type="nucleotide sequence ID" value="NZ_QRCT01000009.1"/>
</dbReference>
<gene>
    <name evidence="9" type="ORF">DWV06_01510</name>
</gene>
<keyword evidence="5 7" id="KW-0472">Membrane</keyword>
<feature type="transmembrane region" description="Helical" evidence="7">
    <location>
        <begin position="20"/>
        <end position="41"/>
    </location>
</feature>
<feature type="transmembrane region" description="Helical" evidence="7">
    <location>
        <begin position="707"/>
        <end position="724"/>
    </location>
</feature>
<evidence type="ECO:0000313" key="10">
    <source>
        <dbReference type="Proteomes" id="UP000255036"/>
    </source>
</evidence>
<dbReference type="AlphaFoldDB" id="A0A371AZK9"/>
<evidence type="ECO:0000256" key="4">
    <source>
        <dbReference type="ARBA" id="ARBA00022989"/>
    </source>
</evidence>
<evidence type="ECO:0000256" key="1">
    <source>
        <dbReference type="ARBA" id="ARBA00004651"/>
    </source>
</evidence>
<keyword evidence="3 7" id="KW-0812">Transmembrane</keyword>
<reference evidence="9 10" key="1">
    <citation type="submission" date="2018-07" db="EMBL/GenBank/DDBJ databases">
        <title>Anaerosacharophilus polymeroproducens gen. nov. sp. nov., an anaerobic bacterium isolated from salt field.</title>
        <authorList>
            <person name="Kim W."/>
            <person name="Yang S.-H."/>
            <person name="Oh J."/>
            <person name="Lee J.-H."/>
            <person name="Kwon K.K."/>
        </authorList>
    </citation>
    <scope>NUCLEOTIDE SEQUENCE [LARGE SCALE GENOMIC DNA]</scope>
    <source>
        <strain evidence="9 10">MCWD5</strain>
    </source>
</reference>
<evidence type="ECO:0000256" key="2">
    <source>
        <dbReference type="ARBA" id="ARBA00022475"/>
    </source>
</evidence>
<organism evidence="9 10">
    <name type="scientific">Anaerosacchariphilus polymeriproducens</name>
    <dbReference type="NCBI Taxonomy" id="1812858"/>
    <lineage>
        <taxon>Bacteria</taxon>
        <taxon>Bacillati</taxon>
        <taxon>Bacillota</taxon>
        <taxon>Clostridia</taxon>
        <taxon>Lachnospirales</taxon>
        <taxon>Lachnospiraceae</taxon>
        <taxon>Anaerosacchariphilus</taxon>
    </lineage>
</organism>
<feature type="transmembrane region" description="Helical" evidence="7">
    <location>
        <begin position="415"/>
        <end position="437"/>
    </location>
</feature>
<dbReference type="GO" id="GO:0022857">
    <property type="term" value="F:transmembrane transporter activity"/>
    <property type="evidence" value="ECO:0007669"/>
    <property type="project" value="TreeGrafter"/>
</dbReference>
<keyword evidence="10" id="KW-1185">Reference proteome</keyword>
<proteinExistence type="inferred from homology"/>
<evidence type="ECO:0000256" key="7">
    <source>
        <dbReference type="SAM" id="Phobius"/>
    </source>
</evidence>
<evidence type="ECO:0000256" key="5">
    <source>
        <dbReference type="ARBA" id="ARBA00023136"/>
    </source>
</evidence>
<dbReference type="PANTHER" id="PTHR30572:SF4">
    <property type="entry name" value="ABC TRANSPORTER PERMEASE YTRF"/>
    <property type="match status" value="1"/>
</dbReference>
<dbReference type="Proteomes" id="UP000255036">
    <property type="component" value="Unassembled WGS sequence"/>
</dbReference>